<evidence type="ECO:0000256" key="4">
    <source>
        <dbReference type="SAM" id="MobiDB-lite"/>
    </source>
</evidence>
<dbReference type="PANTHER" id="PTHR23399">
    <property type="entry name" value="DEOXYNUCLEOTIDYLTRANSFERASE TERMINAL-INTERACTING PROTEIN 1"/>
    <property type="match status" value="1"/>
</dbReference>
<feature type="compositionally biased region" description="Polar residues" evidence="4">
    <location>
        <begin position="380"/>
        <end position="398"/>
    </location>
</feature>
<feature type="compositionally biased region" description="Basic and acidic residues" evidence="4">
    <location>
        <begin position="868"/>
        <end position="881"/>
    </location>
</feature>
<name>A0A6J8CY51_MYTCO</name>
<dbReference type="InterPro" id="IPR049121">
    <property type="entry name" value="TdIF1_C"/>
</dbReference>
<dbReference type="GO" id="GO:0031491">
    <property type="term" value="F:nucleosome binding"/>
    <property type="evidence" value="ECO:0007669"/>
    <property type="project" value="TreeGrafter"/>
</dbReference>
<dbReference type="Pfam" id="PF21229">
    <property type="entry name" value="TdIF1_2nd"/>
    <property type="match status" value="1"/>
</dbReference>
<dbReference type="AlphaFoldDB" id="A0A6J8CY51"/>
<feature type="compositionally biased region" description="Polar residues" evidence="4">
    <location>
        <begin position="1"/>
        <end position="11"/>
    </location>
</feature>
<feature type="region of interest" description="Disordered" evidence="4">
    <location>
        <begin position="156"/>
        <end position="180"/>
    </location>
</feature>
<keyword evidence="3" id="KW-0539">Nucleus</keyword>
<evidence type="ECO:0000256" key="1">
    <source>
        <dbReference type="ARBA" id="ARBA00004123"/>
    </source>
</evidence>
<feature type="compositionally biased region" description="Basic and acidic residues" evidence="4">
    <location>
        <begin position="305"/>
        <end position="314"/>
    </location>
</feature>
<protein>
    <submittedName>
        <fullName evidence="7">DNTTIP1</fullName>
    </submittedName>
</protein>
<feature type="region of interest" description="Disordered" evidence="4">
    <location>
        <begin position="447"/>
        <end position="471"/>
    </location>
</feature>
<feature type="domain" description="DNTTIP1 dimerisation" evidence="5">
    <location>
        <begin position="740"/>
        <end position="807"/>
    </location>
</feature>
<reference evidence="7 8" key="1">
    <citation type="submission" date="2020-06" db="EMBL/GenBank/DDBJ databases">
        <authorList>
            <person name="Li R."/>
            <person name="Bekaert M."/>
        </authorList>
    </citation>
    <scope>NUCLEOTIDE SEQUENCE [LARGE SCALE GENOMIC DNA]</scope>
    <source>
        <strain evidence="8">wild</strain>
    </source>
</reference>
<feature type="compositionally biased region" description="Polar residues" evidence="4">
    <location>
        <begin position="350"/>
        <end position="359"/>
    </location>
</feature>
<dbReference type="EMBL" id="CACVKT020006113">
    <property type="protein sequence ID" value="CAC5399872.1"/>
    <property type="molecule type" value="Genomic_DNA"/>
</dbReference>
<dbReference type="GO" id="GO:0005634">
    <property type="term" value="C:nucleus"/>
    <property type="evidence" value="ECO:0007669"/>
    <property type="project" value="UniProtKB-SubCell"/>
</dbReference>
<feature type="domain" description="TdIF1 C-terminal" evidence="6">
    <location>
        <begin position="885"/>
        <end position="981"/>
    </location>
</feature>
<dbReference type="InterPro" id="IPR026064">
    <property type="entry name" value="TdIF1"/>
</dbReference>
<feature type="region of interest" description="Disordered" evidence="4">
    <location>
        <begin position="109"/>
        <end position="134"/>
    </location>
</feature>
<evidence type="ECO:0000313" key="7">
    <source>
        <dbReference type="EMBL" id="CAC5399872.1"/>
    </source>
</evidence>
<feature type="region of interest" description="Disordered" evidence="4">
    <location>
        <begin position="988"/>
        <end position="1013"/>
    </location>
</feature>
<accession>A0A6J8CY51</accession>
<dbReference type="GO" id="GO:0003677">
    <property type="term" value="F:DNA binding"/>
    <property type="evidence" value="ECO:0007669"/>
    <property type="project" value="UniProtKB-KW"/>
</dbReference>
<feature type="region of interest" description="Disordered" evidence="4">
    <location>
        <begin position="350"/>
        <end position="416"/>
    </location>
</feature>
<dbReference type="Proteomes" id="UP000507470">
    <property type="component" value="Unassembled WGS sequence"/>
</dbReference>
<feature type="compositionally biased region" description="Polar residues" evidence="4">
    <location>
        <begin position="110"/>
        <end position="134"/>
    </location>
</feature>
<keyword evidence="2" id="KW-0238">DNA-binding</keyword>
<feature type="compositionally biased region" description="Basic and acidic residues" evidence="4">
    <location>
        <begin position="360"/>
        <end position="379"/>
    </location>
</feature>
<feature type="compositionally biased region" description="Low complexity" evidence="4">
    <location>
        <begin position="451"/>
        <end position="465"/>
    </location>
</feature>
<evidence type="ECO:0000313" key="8">
    <source>
        <dbReference type="Proteomes" id="UP000507470"/>
    </source>
</evidence>
<evidence type="ECO:0000259" key="6">
    <source>
        <dbReference type="Pfam" id="PF21229"/>
    </source>
</evidence>
<sequence length="1096" mass="121742">MDGNKDLQNVTEKPKKKKPQAHQAKREGKKKSGDSQRPAMSSTVQYHPESSIQYQADRLMPEGQGTHHFTDRLVPDGQALNQPRLHNLPPKKSLSPSFIASHVLSLAQEGMNQPSEPSHTVQHLPTSPSKGQSSTERIADIRFMGQIFPQPSQYRAFTPHGLEQGGLRAPHGLEQGGLRLPHGFDQGGLLRQQLLHGIRPSSDSSFHRPTIDPSRSSPSYHRVDPPRSSPSYHSPPPNRTVHNIPGSSPPGISGRVSESERMSPYHVSTIRKTPSPAPKRVSPGPQKSTPSPKHQRMSPVPELSSHYRQDRVSPAERTQLSLEEAIKLMQGHPGASVPQHLLTQVSLGHQVQLTQQPSRPETEDITKTKEMIHKPERSTKQFISTMLANQAKSRQPTPGSVFPPHSLTVDTHSDHHQMSQFVKVSPSGPRLVSPPGLVPRQMVPSGGMTRQMSPSGGMQQQMSPPGGVPRQTGGQMYHSTTPSIVHPTSLPQTAQMTTALLQPQVMTSAGTAIRRIPSPKPQHRHKDFAQAQARNTLQNIHIPENAGPIRQPVVELVKIPIPRSTDGSIQTFSASQMTSLTTHAGNLTHLPFSQIQPHSFGENMATEINKTSQGMINPFTFPTNPSVISQPKSQPRYEVISPVVQPVIEQKRKLSDIEMPHLDPVPSLQKQASPVKVEMVKMRNPFNMRLQNLSNLPTNSMYRSTYRAHSMAVHRAKSTYKAHSMAVHRAKAGLITSTAKTLDLLRQNLQKFINKEIDVIVKEYLDKFFKPGIENIKSNNGENSVTDEHVQAVCRQILEEAKKMYTTEQRSTTPVRDENTPIPLNRKRNASDTDSEKSVPFQPRKKKGRPPIYSSGRSTPSKPAKANEPVKREGPKWDSNRLDSNTQYIMGARANKALGLGATRGRIYIKHPDVFKYCGDQDDKQWLYENHKMPATGGKAYMMLLEDVKDLAEDDEYRNNANVMMDEIVGFCIPDWMTEKVKVQMESLRTDKAKQRSRSTTPNEGQLGIQDGSDVYKEDLPFSAFSTAKRSPHKEEIQTSPGDTEMEFLTGGDNEDHNNLSPFNLTGGFDEGISPSASDLDTLDEAPLSAPFDFTK</sequence>
<dbReference type="PANTHER" id="PTHR23399:SF2">
    <property type="entry name" value="DEOXYNUCLEOTIDYLTRANSFERASE TERMINAL-INTERACTING PROTEIN 1"/>
    <property type="match status" value="1"/>
</dbReference>
<proteinExistence type="predicted"/>
<comment type="subcellular location">
    <subcellularLocation>
        <location evidence="1">Nucleus</location>
    </subcellularLocation>
</comment>
<keyword evidence="8" id="KW-1185">Reference proteome</keyword>
<feature type="region of interest" description="Disordered" evidence="4">
    <location>
        <begin position="805"/>
        <end position="882"/>
    </location>
</feature>
<dbReference type="Pfam" id="PF18192">
    <property type="entry name" value="DNTTIP1_dimer"/>
    <property type="match status" value="1"/>
</dbReference>
<feature type="region of interest" description="Disordered" evidence="4">
    <location>
        <begin position="1"/>
        <end position="74"/>
    </location>
</feature>
<dbReference type="OrthoDB" id="5860246at2759"/>
<feature type="region of interest" description="Disordered" evidence="4">
    <location>
        <begin position="1027"/>
        <end position="1096"/>
    </location>
</feature>
<gene>
    <name evidence="7" type="ORF">MCOR_34102</name>
</gene>
<feature type="compositionally biased region" description="Basic and acidic residues" evidence="4">
    <location>
        <begin position="24"/>
        <end position="34"/>
    </location>
</feature>
<feature type="region of interest" description="Disordered" evidence="4">
    <location>
        <begin position="199"/>
        <end position="317"/>
    </location>
</feature>
<evidence type="ECO:0000256" key="3">
    <source>
        <dbReference type="ARBA" id="ARBA00023242"/>
    </source>
</evidence>
<organism evidence="7 8">
    <name type="scientific">Mytilus coruscus</name>
    <name type="common">Sea mussel</name>
    <dbReference type="NCBI Taxonomy" id="42192"/>
    <lineage>
        <taxon>Eukaryota</taxon>
        <taxon>Metazoa</taxon>
        <taxon>Spiralia</taxon>
        <taxon>Lophotrochozoa</taxon>
        <taxon>Mollusca</taxon>
        <taxon>Bivalvia</taxon>
        <taxon>Autobranchia</taxon>
        <taxon>Pteriomorphia</taxon>
        <taxon>Mytilida</taxon>
        <taxon>Mytiloidea</taxon>
        <taxon>Mytilidae</taxon>
        <taxon>Mytilinae</taxon>
        <taxon>Mytilus</taxon>
    </lineage>
</organism>
<evidence type="ECO:0000256" key="2">
    <source>
        <dbReference type="ARBA" id="ARBA00023125"/>
    </source>
</evidence>
<dbReference type="InterPro" id="IPR041384">
    <property type="entry name" value="DNTTIP1_dimer"/>
</dbReference>
<evidence type="ECO:0000259" key="5">
    <source>
        <dbReference type="Pfam" id="PF18192"/>
    </source>
</evidence>
<feature type="compositionally biased region" description="Polar residues" evidence="4">
    <location>
        <begin position="38"/>
        <end position="54"/>
    </location>
</feature>